<sequence length="143" mass="16020">MTELEHSIDAVDVREGASSEINELDITTADESRKELGAEGEPLLPTYAMLSPLDQITYCTSVLLPEAILQILLWRNGHRHTPELLSPEAEARLHQIAEENADATYWVHDIIHMKRSVDRKTLPSSAPARPETSVSGRLRARRT</sequence>
<protein>
    <submittedName>
        <fullName evidence="2">Uncharacterized protein</fullName>
    </submittedName>
</protein>
<evidence type="ECO:0000313" key="3">
    <source>
        <dbReference type="Proteomes" id="UP000053257"/>
    </source>
</evidence>
<reference evidence="2 3" key="1">
    <citation type="journal article" date="2014" name="PLoS Genet.">
        <title>Analysis of the Phlebiopsis gigantea genome, transcriptome and secretome provides insight into its pioneer colonization strategies of wood.</title>
        <authorList>
            <person name="Hori C."/>
            <person name="Ishida T."/>
            <person name="Igarashi K."/>
            <person name="Samejima M."/>
            <person name="Suzuki H."/>
            <person name="Master E."/>
            <person name="Ferreira P."/>
            <person name="Ruiz-Duenas F.J."/>
            <person name="Held B."/>
            <person name="Canessa P."/>
            <person name="Larrondo L.F."/>
            <person name="Schmoll M."/>
            <person name="Druzhinina I.S."/>
            <person name="Kubicek C.P."/>
            <person name="Gaskell J.A."/>
            <person name="Kersten P."/>
            <person name="St John F."/>
            <person name="Glasner J."/>
            <person name="Sabat G."/>
            <person name="Splinter BonDurant S."/>
            <person name="Syed K."/>
            <person name="Yadav J."/>
            <person name="Mgbeahuruike A.C."/>
            <person name="Kovalchuk A."/>
            <person name="Asiegbu F.O."/>
            <person name="Lackner G."/>
            <person name="Hoffmeister D."/>
            <person name="Rencoret J."/>
            <person name="Gutierrez A."/>
            <person name="Sun H."/>
            <person name="Lindquist E."/>
            <person name="Barry K."/>
            <person name="Riley R."/>
            <person name="Grigoriev I.V."/>
            <person name="Henrissat B."/>
            <person name="Kues U."/>
            <person name="Berka R.M."/>
            <person name="Martinez A.T."/>
            <person name="Covert S.F."/>
            <person name="Blanchette R.A."/>
            <person name="Cullen D."/>
        </authorList>
    </citation>
    <scope>NUCLEOTIDE SEQUENCE [LARGE SCALE GENOMIC DNA]</scope>
    <source>
        <strain evidence="2 3">11061_1 CR5-6</strain>
    </source>
</reference>
<dbReference type="EMBL" id="KN840475">
    <property type="protein sequence ID" value="KIP08717.1"/>
    <property type="molecule type" value="Genomic_DNA"/>
</dbReference>
<dbReference type="HOGENOM" id="CLU_1806915_0_0_1"/>
<dbReference type="AlphaFoldDB" id="A0A0C3S9Y7"/>
<organism evidence="2 3">
    <name type="scientific">Phlebiopsis gigantea (strain 11061_1 CR5-6)</name>
    <name type="common">White-rot fungus</name>
    <name type="synonym">Peniophora gigantea</name>
    <dbReference type="NCBI Taxonomy" id="745531"/>
    <lineage>
        <taxon>Eukaryota</taxon>
        <taxon>Fungi</taxon>
        <taxon>Dikarya</taxon>
        <taxon>Basidiomycota</taxon>
        <taxon>Agaricomycotina</taxon>
        <taxon>Agaricomycetes</taxon>
        <taxon>Polyporales</taxon>
        <taxon>Phanerochaetaceae</taxon>
        <taxon>Phlebiopsis</taxon>
    </lineage>
</organism>
<evidence type="ECO:0000256" key="1">
    <source>
        <dbReference type="SAM" id="MobiDB-lite"/>
    </source>
</evidence>
<dbReference type="Proteomes" id="UP000053257">
    <property type="component" value="Unassembled WGS sequence"/>
</dbReference>
<feature type="region of interest" description="Disordered" evidence="1">
    <location>
        <begin position="118"/>
        <end position="143"/>
    </location>
</feature>
<keyword evidence="3" id="KW-1185">Reference proteome</keyword>
<evidence type="ECO:0000313" key="2">
    <source>
        <dbReference type="EMBL" id="KIP08717.1"/>
    </source>
</evidence>
<accession>A0A0C3S9Y7</accession>
<gene>
    <name evidence="2" type="ORF">PHLGIDRAFT_362726</name>
</gene>
<dbReference type="OrthoDB" id="2505887at2759"/>
<name>A0A0C3S9Y7_PHLG1</name>
<dbReference type="STRING" id="745531.A0A0C3S9Y7"/>
<proteinExistence type="predicted"/>